<feature type="domain" description="DUF2147" evidence="2">
    <location>
        <begin position="26"/>
        <end position="128"/>
    </location>
</feature>
<name>A0AAU8AQJ0_9RHOB</name>
<dbReference type="PANTHER" id="PTHR36919">
    <property type="entry name" value="BLR1215 PROTEIN"/>
    <property type="match status" value="1"/>
</dbReference>
<feature type="signal peptide" evidence="1">
    <location>
        <begin position="1"/>
        <end position="20"/>
    </location>
</feature>
<evidence type="ECO:0000313" key="3">
    <source>
        <dbReference type="EMBL" id="XCC96658.1"/>
    </source>
</evidence>
<keyword evidence="1" id="KW-0732">Signal</keyword>
<protein>
    <submittedName>
        <fullName evidence="3">DUF2147 domain-containing protein</fullName>
    </submittedName>
</protein>
<dbReference type="AlphaFoldDB" id="A0AAU8AQJ0"/>
<reference evidence="3" key="1">
    <citation type="submission" date="2023-02" db="EMBL/GenBank/DDBJ databases">
        <title>Description and genomic characterization of Salipiger bruguierae sp. nov., isolated from the sediment of mangrove plant Bruguiera sexangula.</title>
        <authorList>
            <person name="Long M."/>
        </authorList>
    </citation>
    <scope>NUCLEOTIDE SEQUENCE</scope>
    <source>
        <strain evidence="3">H15</strain>
    </source>
</reference>
<proteinExistence type="predicted"/>
<gene>
    <name evidence="3" type="ORF">PVT71_17045</name>
</gene>
<evidence type="ECO:0000259" key="2">
    <source>
        <dbReference type="Pfam" id="PF09917"/>
    </source>
</evidence>
<sequence>MKRLAPLACVLALTAAPALAADPVLGNWQTQPGDDGHFGVVTMAPCGSRICGTLSHAFDAGGTAIPSSNLGRQIVWDMQPEGEGKYDAGRIWAPDRDKTYKSRMELSGDQLKVYGCVLGVCRGQTWTRVQ</sequence>
<organism evidence="3">
    <name type="scientific">Alloyangia sp. H15</name>
    <dbReference type="NCBI Taxonomy" id="3029062"/>
    <lineage>
        <taxon>Bacteria</taxon>
        <taxon>Pseudomonadati</taxon>
        <taxon>Pseudomonadota</taxon>
        <taxon>Alphaproteobacteria</taxon>
        <taxon>Rhodobacterales</taxon>
        <taxon>Roseobacteraceae</taxon>
        <taxon>Alloyangia</taxon>
    </lineage>
</organism>
<feature type="chain" id="PRO_5043347210" evidence="1">
    <location>
        <begin position="21"/>
        <end position="130"/>
    </location>
</feature>
<accession>A0AAU8AQJ0</accession>
<evidence type="ECO:0000256" key="1">
    <source>
        <dbReference type="SAM" id="SignalP"/>
    </source>
</evidence>
<dbReference type="EMBL" id="CP123385">
    <property type="protein sequence ID" value="XCC96658.1"/>
    <property type="molecule type" value="Genomic_DNA"/>
</dbReference>
<dbReference type="Pfam" id="PF09917">
    <property type="entry name" value="DUF2147"/>
    <property type="match status" value="1"/>
</dbReference>
<dbReference type="PANTHER" id="PTHR36919:SF2">
    <property type="entry name" value="BLL6627 PROTEIN"/>
    <property type="match status" value="1"/>
</dbReference>
<dbReference type="InterPro" id="IPR019223">
    <property type="entry name" value="DUF2147"/>
</dbReference>
<dbReference type="Gene3D" id="2.40.128.520">
    <property type="match status" value="1"/>
</dbReference>